<dbReference type="PANTHER" id="PTHR13890">
    <property type="entry name" value="RNA SPLICING PROTEIN MRS2, MITOCHONDRIAL"/>
    <property type="match status" value="1"/>
</dbReference>
<dbReference type="EMBL" id="JAFCMP010000538">
    <property type="protein sequence ID" value="KAG5176261.1"/>
    <property type="molecule type" value="Genomic_DNA"/>
</dbReference>
<evidence type="ECO:0000313" key="13">
    <source>
        <dbReference type="EMBL" id="KAG5176261.1"/>
    </source>
</evidence>
<evidence type="ECO:0000256" key="2">
    <source>
        <dbReference type="ARBA" id="ARBA00022448"/>
    </source>
</evidence>
<feature type="coiled-coil region" evidence="10">
    <location>
        <begin position="291"/>
        <end position="325"/>
    </location>
</feature>
<keyword evidence="3 9" id="KW-0812">Transmembrane</keyword>
<evidence type="ECO:0000256" key="10">
    <source>
        <dbReference type="SAM" id="Coils"/>
    </source>
</evidence>
<dbReference type="OrthoDB" id="10251508at2759"/>
<dbReference type="AlphaFoldDB" id="A0A836C9F9"/>
<reference evidence="13" key="1">
    <citation type="submission" date="2021-02" db="EMBL/GenBank/DDBJ databases">
        <title>First Annotated Genome of the Yellow-green Alga Tribonema minus.</title>
        <authorList>
            <person name="Mahan K.M."/>
        </authorList>
    </citation>
    <scope>NUCLEOTIDE SEQUENCE</scope>
    <source>
        <strain evidence="13">UTEX B ZZ1240</strain>
    </source>
</reference>
<dbReference type="GO" id="GO:0005509">
    <property type="term" value="F:calcium ion binding"/>
    <property type="evidence" value="ECO:0007669"/>
    <property type="project" value="InterPro"/>
</dbReference>
<dbReference type="GO" id="GO:0015095">
    <property type="term" value="F:magnesium ion transmembrane transporter activity"/>
    <property type="evidence" value="ECO:0007669"/>
    <property type="project" value="TreeGrafter"/>
</dbReference>
<proteinExistence type="inferred from homology"/>
<comment type="similarity">
    <text evidence="9">Belongs to the CorA metal ion transporter (MIT) (TC 1.A.35) family.</text>
</comment>
<dbReference type="PANTHER" id="PTHR13890:SF0">
    <property type="entry name" value="MAGNESIUM TRANSPORTER MRS2 HOMOLOG, MITOCHONDRIAL"/>
    <property type="match status" value="1"/>
</dbReference>
<comment type="subcellular location">
    <subcellularLocation>
        <location evidence="1">Membrane</location>
        <topology evidence="1">Multi-pass membrane protein</topology>
    </subcellularLocation>
    <subcellularLocation>
        <location evidence="9">Mitochondrion inner membrane</location>
        <topology evidence="9">Multi-pass membrane protein</topology>
    </subcellularLocation>
</comment>
<evidence type="ECO:0000256" key="9">
    <source>
        <dbReference type="RuleBase" id="RU366042"/>
    </source>
</evidence>
<organism evidence="13 14">
    <name type="scientific">Tribonema minus</name>
    <dbReference type="NCBI Taxonomy" id="303371"/>
    <lineage>
        <taxon>Eukaryota</taxon>
        <taxon>Sar</taxon>
        <taxon>Stramenopiles</taxon>
        <taxon>Ochrophyta</taxon>
        <taxon>PX clade</taxon>
        <taxon>Xanthophyceae</taxon>
        <taxon>Tribonematales</taxon>
        <taxon>Tribonemataceae</taxon>
        <taxon>Tribonema</taxon>
    </lineage>
</organism>
<feature type="transmembrane region" description="Helical" evidence="9">
    <location>
        <begin position="375"/>
        <end position="397"/>
    </location>
</feature>
<keyword evidence="8 9" id="KW-0472">Membrane</keyword>
<evidence type="ECO:0000256" key="1">
    <source>
        <dbReference type="ARBA" id="ARBA00004141"/>
    </source>
</evidence>
<evidence type="ECO:0000256" key="8">
    <source>
        <dbReference type="ARBA" id="ARBA00023136"/>
    </source>
</evidence>
<feature type="compositionally biased region" description="Basic and acidic residues" evidence="11">
    <location>
        <begin position="124"/>
        <end position="133"/>
    </location>
</feature>
<feature type="domain" description="EF-hand" evidence="12">
    <location>
        <begin position="481"/>
        <end position="513"/>
    </location>
</feature>
<protein>
    <recommendedName>
        <fullName evidence="9">Magnesium transporter</fullName>
    </recommendedName>
</protein>
<keyword evidence="5" id="KW-0809">Transit peptide</keyword>
<dbReference type="Pfam" id="PF22099">
    <property type="entry name" value="MRS2-like"/>
    <property type="match status" value="1"/>
</dbReference>
<evidence type="ECO:0000256" key="5">
    <source>
        <dbReference type="ARBA" id="ARBA00022946"/>
    </source>
</evidence>
<dbReference type="PROSITE" id="PS50222">
    <property type="entry name" value="EF_HAND_2"/>
    <property type="match status" value="1"/>
</dbReference>
<evidence type="ECO:0000256" key="7">
    <source>
        <dbReference type="ARBA" id="ARBA00023065"/>
    </source>
</evidence>
<evidence type="ECO:0000259" key="12">
    <source>
        <dbReference type="PROSITE" id="PS50222"/>
    </source>
</evidence>
<keyword evidence="9" id="KW-0496">Mitochondrion</keyword>
<name>A0A836C9F9_9STRA</name>
<keyword evidence="4 9" id="KW-0460">Magnesium</keyword>
<dbReference type="InterPro" id="IPR039204">
    <property type="entry name" value="MRS2-like"/>
</dbReference>
<feature type="compositionally biased region" description="Polar residues" evidence="11">
    <location>
        <begin position="105"/>
        <end position="121"/>
    </location>
</feature>
<keyword evidence="7 9" id="KW-0406">Ion transport</keyword>
<comment type="caution">
    <text evidence="13">The sequence shown here is derived from an EMBL/GenBank/DDBJ whole genome shotgun (WGS) entry which is preliminary data.</text>
</comment>
<feature type="transmembrane region" description="Helical" evidence="9">
    <location>
        <begin position="344"/>
        <end position="363"/>
    </location>
</feature>
<keyword evidence="14" id="KW-1185">Reference proteome</keyword>
<evidence type="ECO:0000256" key="11">
    <source>
        <dbReference type="SAM" id="MobiDB-lite"/>
    </source>
</evidence>
<dbReference type="CDD" id="cd12823">
    <property type="entry name" value="Mrs2_Mfm1p-like"/>
    <property type="match status" value="1"/>
</dbReference>
<dbReference type="GO" id="GO:0005743">
    <property type="term" value="C:mitochondrial inner membrane"/>
    <property type="evidence" value="ECO:0007669"/>
    <property type="project" value="UniProtKB-SubCell"/>
</dbReference>
<feature type="region of interest" description="Disordered" evidence="11">
    <location>
        <begin position="82"/>
        <end position="168"/>
    </location>
</feature>
<dbReference type="Gene3D" id="1.20.58.340">
    <property type="entry name" value="Magnesium transport protein CorA, transmembrane region"/>
    <property type="match status" value="1"/>
</dbReference>
<keyword evidence="9" id="KW-0999">Mitochondrion inner membrane</keyword>
<evidence type="ECO:0000256" key="4">
    <source>
        <dbReference type="ARBA" id="ARBA00022842"/>
    </source>
</evidence>
<evidence type="ECO:0000256" key="6">
    <source>
        <dbReference type="ARBA" id="ARBA00022989"/>
    </source>
</evidence>
<gene>
    <name evidence="13" type="ORF">JKP88DRAFT_351114</name>
</gene>
<keyword evidence="2 9" id="KW-0813">Transport</keyword>
<evidence type="ECO:0000256" key="3">
    <source>
        <dbReference type="ARBA" id="ARBA00022692"/>
    </source>
</evidence>
<dbReference type="Proteomes" id="UP000664859">
    <property type="component" value="Unassembled WGS sequence"/>
</dbReference>
<accession>A0A836C9F9</accession>
<evidence type="ECO:0000313" key="14">
    <source>
        <dbReference type="Proteomes" id="UP000664859"/>
    </source>
</evidence>
<sequence length="513" mass="56305">MSDVLRRFGVHARDIISLGLDSSSWTPPPAILPRGNVIVVAIGHLKALIYHNSCLVFEAKKPVVAAVTCELAELMRLNCQQATEEPQEPHAPPDAAEAVEDGDASAQQAVEDSDANGQQTVDDSDARTEKPHAPPDAAETVDDGDANAQQDSDAGAQQAVEDSDAGAQQGDNMMLQQWYQMRQPVPFELAMLEAMLQEYCNSQQRRLRLMRHLVADTLTRATTSSTTLGNARIDFYKMVPINVALKNFELSTAEARRCLTDLLHNDDDMLDLMLTAKHELGPGEMLDETRHQEVELLLENYHRQLSITQNEISKLVQEVQSTQELAGINLDISRNRMLHMEIQLAMMNVSVACCAAIFGVFGMNVANGIEHTEHALPGVVGLGLASGGILYGAWYMYMRMRVVRRSLLDEGESKELHTLGRIFGDLSNIETVIRSTLELQAGSGSGNATGGGDRQGRLTSSTPLDRAAMRTLLEEETGHRVNDAELDLIFRLFDTKADGWIGASDYKDLGIVK</sequence>
<keyword evidence="6 9" id="KW-1133">Transmembrane helix</keyword>
<feature type="compositionally biased region" description="Low complexity" evidence="11">
    <location>
        <begin position="146"/>
        <end position="159"/>
    </location>
</feature>
<keyword evidence="10" id="KW-0175">Coiled coil</keyword>
<dbReference type="Gene3D" id="2.40.128.330">
    <property type="match status" value="1"/>
</dbReference>
<dbReference type="InterPro" id="IPR002048">
    <property type="entry name" value="EF_hand_dom"/>
</dbReference>